<proteinExistence type="predicted"/>
<protein>
    <submittedName>
        <fullName evidence="2">Flavodoxin</fullName>
    </submittedName>
</protein>
<dbReference type="PANTHER" id="PTHR39201">
    <property type="entry name" value="EXPORTED PROTEIN-RELATED"/>
    <property type="match status" value="1"/>
</dbReference>
<dbReference type="EMBL" id="WBZB01000052">
    <property type="protein sequence ID" value="KAB3526361.1"/>
    <property type="molecule type" value="Genomic_DNA"/>
</dbReference>
<dbReference type="RefSeq" id="WP_151866972.1">
    <property type="nucleotide sequence ID" value="NZ_WBZB01000052.1"/>
</dbReference>
<dbReference type="Proteomes" id="UP000465601">
    <property type="component" value="Unassembled WGS sequence"/>
</dbReference>
<keyword evidence="3" id="KW-1185">Reference proteome</keyword>
<evidence type="ECO:0000313" key="3">
    <source>
        <dbReference type="Proteomes" id="UP000465601"/>
    </source>
</evidence>
<sequence length="162" mass="18099">MEEKNIKKLVIYYSFEGNTKLVAEAMAEAIGADLLQLRPKKELKSTGFSKYLWGGSQVVMKKKPELLPFEVNPRDYDLILIGTPVWAWTYTPPIATLLSTVDFSGKTIGLFSTHGGQNAKTLINMRNQLKNSNIAGEIDFFEPLTKDTGNAIKRAKEWASSL</sequence>
<dbReference type="InterPro" id="IPR008254">
    <property type="entry name" value="Flavodoxin/NO_synth"/>
</dbReference>
<reference evidence="2 3" key="1">
    <citation type="submission" date="2019-10" db="EMBL/GenBank/DDBJ databases">
        <title>Alkaliphilus serpentinus sp. nov. and Alkaliphilus pronyensis sp. nov., two novel anaerobic alkaliphilic species isolated from the serpentinized-hosted hydrothermal field of the Prony Bay (New Caledonia).</title>
        <authorList>
            <person name="Postec A."/>
        </authorList>
    </citation>
    <scope>NUCLEOTIDE SEQUENCE [LARGE SCALE GENOMIC DNA]</scope>
    <source>
        <strain evidence="2 3">LacT</strain>
    </source>
</reference>
<dbReference type="AlphaFoldDB" id="A0A833HLR4"/>
<evidence type="ECO:0000313" key="2">
    <source>
        <dbReference type="EMBL" id="KAB3526361.1"/>
    </source>
</evidence>
<dbReference type="OrthoDB" id="9806505at2"/>
<evidence type="ECO:0000259" key="1">
    <source>
        <dbReference type="PROSITE" id="PS50902"/>
    </source>
</evidence>
<accession>A0A833HLR4</accession>
<dbReference type="PROSITE" id="PS50902">
    <property type="entry name" value="FLAVODOXIN_LIKE"/>
    <property type="match status" value="1"/>
</dbReference>
<dbReference type="GO" id="GO:0016651">
    <property type="term" value="F:oxidoreductase activity, acting on NAD(P)H"/>
    <property type="evidence" value="ECO:0007669"/>
    <property type="project" value="UniProtKB-ARBA"/>
</dbReference>
<feature type="domain" description="Flavodoxin-like" evidence="1">
    <location>
        <begin position="8"/>
        <end position="162"/>
    </location>
</feature>
<organism evidence="2 3">
    <name type="scientific">Alkaliphilus serpentinus</name>
    <dbReference type="NCBI Taxonomy" id="1482731"/>
    <lineage>
        <taxon>Bacteria</taxon>
        <taxon>Bacillati</taxon>
        <taxon>Bacillota</taxon>
        <taxon>Clostridia</taxon>
        <taxon>Peptostreptococcales</taxon>
        <taxon>Natronincolaceae</taxon>
        <taxon>Alkaliphilus</taxon>
    </lineage>
</organism>
<comment type="caution">
    <text evidence="2">The sequence shown here is derived from an EMBL/GenBank/DDBJ whole genome shotgun (WGS) entry which is preliminary data.</text>
</comment>
<dbReference type="InterPro" id="IPR029039">
    <property type="entry name" value="Flavoprotein-like_sf"/>
</dbReference>
<dbReference type="Pfam" id="PF12682">
    <property type="entry name" value="Flavodoxin_4"/>
    <property type="match status" value="1"/>
</dbReference>
<dbReference type="Gene3D" id="3.40.50.360">
    <property type="match status" value="1"/>
</dbReference>
<name>A0A833HLR4_9FIRM</name>
<dbReference type="GO" id="GO:0010181">
    <property type="term" value="F:FMN binding"/>
    <property type="evidence" value="ECO:0007669"/>
    <property type="project" value="InterPro"/>
</dbReference>
<gene>
    <name evidence="2" type="ORF">F8153_13970</name>
</gene>
<dbReference type="PANTHER" id="PTHR39201:SF1">
    <property type="entry name" value="FLAVODOXIN-LIKE DOMAIN-CONTAINING PROTEIN"/>
    <property type="match status" value="1"/>
</dbReference>
<dbReference type="SUPFAM" id="SSF52218">
    <property type="entry name" value="Flavoproteins"/>
    <property type="match status" value="1"/>
</dbReference>